<dbReference type="EC" id="2.1.1.223" evidence="3"/>
<dbReference type="PANTHER" id="PTHR47739:SF1">
    <property type="entry name" value="TRNA1(VAL) (ADENINE(37)-N6)-METHYLTRANSFERASE"/>
    <property type="match status" value="1"/>
</dbReference>
<dbReference type="InterPro" id="IPR007848">
    <property type="entry name" value="Small_mtfrase_dom"/>
</dbReference>
<evidence type="ECO:0000313" key="4">
    <source>
        <dbReference type="Proteomes" id="UP000250354"/>
    </source>
</evidence>
<reference evidence="2" key="2">
    <citation type="submission" date="2022-09" db="EMBL/GenBank/DDBJ databases">
        <title>Aerococcus urinae taxonomy study.</title>
        <authorList>
            <person name="Christensen J."/>
            <person name="Senneby E."/>
        </authorList>
    </citation>
    <scope>NUCLEOTIDE SEQUENCE</scope>
    <source>
        <strain evidence="2">LUND-41-B12</strain>
    </source>
</reference>
<evidence type="ECO:0000313" key="2">
    <source>
        <dbReference type="EMBL" id="MCY3087786.1"/>
    </source>
</evidence>
<dbReference type="GeneID" id="86858197"/>
<feature type="domain" description="Methyltransferase small" evidence="1">
    <location>
        <begin position="41"/>
        <end position="174"/>
    </location>
</feature>
<name>A0A1E9PIJ4_9LACT</name>
<gene>
    <name evidence="3" type="ORF">DBT44_0008310</name>
    <name evidence="2" type="ORF">ODY61_06635</name>
</gene>
<dbReference type="Pfam" id="PF05175">
    <property type="entry name" value="MTS"/>
    <property type="match status" value="1"/>
</dbReference>
<protein>
    <submittedName>
        <fullName evidence="2">tRNA1(Val) (Adenine(37)-N6)-methyltransferase</fullName>
        <ecNumber evidence="3">2.1.1.223</ecNumber>
    </submittedName>
</protein>
<dbReference type="RefSeq" id="WP_070558196.1">
    <property type="nucleotide sequence ID" value="NZ_CAJHLJ010000004.1"/>
</dbReference>
<keyword evidence="4" id="KW-1185">Reference proteome</keyword>
<dbReference type="SUPFAM" id="SSF53335">
    <property type="entry name" value="S-adenosyl-L-methionine-dependent methyltransferases"/>
    <property type="match status" value="1"/>
</dbReference>
<accession>A0A9Q4DDH6</accession>
<sequence>MTLLANERIDQLSQFDREIIQSDDTFSLSTDALFLAYFARVRKTKKQKIVDFCSGNGAIPLILSAMTDAPIEAIEIQPELADMARRSVALNHLEEQITIHTGNIKSATSLVKPESVNVITCNPPYFKVYPDSWINPNDKKALARHEIAMTLEDIFKQSQALLKERGRLILVHRPERLTEMIQAGLKYRLIPKRLRFVHPKPDKPANTLLIDFMKNGQEKGLQVLPPLYVYTKDNVYTEEVKAYLHQG</sequence>
<dbReference type="InterPro" id="IPR050210">
    <property type="entry name" value="tRNA_Adenine-N(6)_MTase"/>
</dbReference>
<organism evidence="2 5">
    <name type="scientific">Aerococcus mictus</name>
    <dbReference type="NCBI Taxonomy" id="2976810"/>
    <lineage>
        <taxon>Bacteria</taxon>
        <taxon>Bacillati</taxon>
        <taxon>Bacillota</taxon>
        <taxon>Bacilli</taxon>
        <taxon>Lactobacillales</taxon>
        <taxon>Aerococcaceae</taxon>
        <taxon>Aerococcus</taxon>
    </lineage>
</organism>
<dbReference type="GO" id="GO:0008168">
    <property type="term" value="F:methyltransferase activity"/>
    <property type="evidence" value="ECO:0007669"/>
    <property type="project" value="UniProtKB-KW"/>
</dbReference>
<reference evidence="3 4" key="1">
    <citation type="journal article" date="2020" name="J. Bacteriol.">
        <title>Aerococcus urinae Isolated from Women with Lower Urinary Tract Symptoms: In Vitro Aggregation and Genome Analysis.</title>
        <authorList>
            <person name="Hilt E.E."/>
            <person name="Putonti C."/>
            <person name="Thomas-White K."/>
            <person name="Lewis A.L."/>
            <person name="Visick K.L."/>
            <person name="Gilbert N.M."/>
            <person name="Wolfe A.J."/>
        </authorList>
    </citation>
    <scope>NUCLEOTIDE SEQUENCE [LARGE SCALE GENOMIC DNA]</scope>
    <source>
        <strain evidence="3 4">UMB1016</strain>
    </source>
</reference>
<keyword evidence="3" id="KW-0489">Methyltransferase</keyword>
<evidence type="ECO:0000313" key="3">
    <source>
        <dbReference type="EMBL" id="WWC54383.1"/>
    </source>
</evidence>
<dbReference type="InterPro" id="IPR029063">
    <property type="entry name" value="SAM-dependent_MTases_sf"/>
</dbReference>
<proteinExistence type="predicted"/>
<dbReference type="CDD" id="cd02440">
    <property type="entry name" value="AdoMet_MTases"/>
    <property type="match status" value="1"/>
</dbReference>
<dbReference type="Proteomes" id="UP000250354">
    <property type="component" value="Chromosome"/>
</dbReference>
<reference evidence="3" key="3">
    <citation type="submission" date="2024-02" db="EMBL/GenBank/DDBJ databases">
        <authorList>
            <person name="Choi B."/>
        </authorList>
    </citation>
    <scope>NUCLEOTIDE SEQUENCE</scope>
    <source>
        <strain evidence="3">UMB1016</strain>
    </source>
</reference>
<dbReference type="Proteomes" id="UP001069047">
    <property type="component" value="Unassembled WGS sequence"/>
</dbReference>
<keyword evidence="3" id="KW-0808">Transferase</keyword>
<dbReference type="AlphaFoldDB" id="A0A1E9PIJ4"/>
<dbReference type="Gene3D" id="3.40.50.150">
    <property type="entry name" value="Vaccinia Virus protein VP39"/>
    <property type="match status" value="1"/>
</dbReference>
<accession>A0A1E9PIJ4</accession>
<evidence type="ECO:0000259" key="1">
    <source>
        <dbReference type="Pfam" id="PF05175"/>
    </source>
</evidence>
<dbReference type="EMBL" id="JAOTMY010000003">
    <property type="protein sequence ID" value="MCY3087786.1"/>
    <property type="molecule type" value="Genomic_DNA"/>
</dbReference>
<evidence type="ECO:0000313" key="5">
    <source>
        <dbReference type="Proteomes" id="UP001069047"/>
    </source>
</evidence>
<dbReference type="PANTHER" id="PTHR47739">
    <property type="entry name" value="TRNA1(VAL) (ADENINE(37)-N6)-METHYLTRANSFERASE"/>
    <property type="match status" value="1"/>
</dbReference>
<dbReference type="GO" id="GO:0032259">
    <property type="term" value="P:methylation"/>
    <property type="evidence" value="ECO:0007669"/>
    <property type="project" value="UniProtKB-KW"/>
</dbReference>
<dbReference type="EMBL" id="CP145132">
    <property type="protein sequence ID" value="WWC54383.1"/>
    <property type="molecule type" value="Genomic_DNA"/>
</dbReference>